<proteinExistence type="predicted"/>
<dbReference type="Gene3D" id="3.90.1300.10">
    <property type="entry name" value="Amidase signature (AS) domain"/>
    <property type="match status" value="1"/>
</dbReference>
<dbReference type="RefSeq" id="WP_051757915.1">
    <property type="nucleotide sequence ID" value="NZ_JOIJ01000011.1"/>
</dbReference>
<protein>
    <submittedName>
        <fullName evidence="3">Aspartyl-tRNA(Asn)/glutamyl-tRNA(Gln) amidotransferase subunit A</fullName>
    </submittedName>
</protein>
<organism evidence="3 4">
    <name type="scientific">Prauserella rugosa</name>
    <dbReference type="NCBI Taxonomy" id="43354"/>
    <lineage>
        <taxon>Bacteria</taxon>
        <taxon>Bacillati</taxon>
        <taxon>Actinomycetota</taxon>
        <taxon>Actinomycetes</taxon>
        <taxon>Pseudonocardiales</taxon>
        <taxon>Pseudonocardiaceae</taxon>
        <taxon>Prauserella</taxon>
    </lineage>
</organism>
<dbReference type="InterPro" id="IPR036928">
    <property type="entry name" value="AS_sf"/>
</dbReference>
<keyword evidence="4" id="KW-1185">Reference proteome</keyword>
<dbReference type="PANTHER" id="PTHR11895:SF176">
    <property type="entry name" value="AMIDASE AMID-RELATED"/>
    <property type="match status" value="1"/>
</dbReference>
<gene>
    <name evidence="3" type="ORF">JD82_02220</name>
</gene>
<dbReference type="EMBL" id="VLJV01000001">
    <property type="protein sequence ID" value="TWH20374.1"/>
    <property type="molecule type" value="Genomic_DNA"/>
</dbReference>
<dbReference type="PANTHER" id="PTHR11895">
    <property type="entry name" value="TRANSAMIDASE"/>
    <property type="match status" value="1"/>
</dbReference>
<sequence length="414" mass="43500">MTEDLERALAAATRRNAELNAFVTIDTDGARAAAPPEGPLAGAPVAVKDVIDTAGLRTTMGSRHFADHVPDHDAAAVRAVRDAGGIVIGKTTTHEYAYGPTGDRSANGPARNPHHPSRMSGGSSAGSAVAVAAGITRYALGTDTGGSVRIPAACCGIVGLRPTLGSLPADGVFSVAPTLDTVGPMARTVRECRLLWHVLAGTSPAAAPDTYRIAWVHPDSGAPVDDAVRQTAHDAFRTLRSRSDVAGEIDIPEMAELRRLYPILQGREISTVHSRRLDAEPELYGDEVLTRLRAAQRVTEADYERALESRRTTTASVRTLFDDWDVLALPTVPIVAPEIDVRTVHIGGATVDVRDALLSYTSPWSVSGFPALSVPAGTVDGLPVGLQLVGKPGSDDLLFTLAERLTATNELGGP</sequence>
<feature type="domain" description="Amidase" evidence="2">
    <location>
        <begin position="6"/>
        <end position="398"/>
    </location>
</feature>
<dbReference type="Pfam" id="PF01425">
    <property type="entry name" value="Amidase"/>
    <property type="match status" value="1"/>
</dbReference>
<evidence type="ECO:0000313" key="4">
    <source>
        <dbReference type="Proteomes" id="UP000317303"/>
    </source>
</evidence>
<dbReference type="InterPro" id="IPR023631">
    <property type="entry name" value="Amidase_dom"/>
</dbReference>
<dbReference type="SUPFAM" id="SSF75304">
    <property type="entry name" value="Amidase signature (AS) enzymes"/>
    <property type="match status" value="1"/>
</dbReference>
<accession>A0A660CD92</accession>
<feature type="region of interest" description="Disordered" evidence="1">
    <location>
        <begin position="97"/>
        <end position="125"/>
    </location>
</feature>
<dbReference type="AlphaFoldDB" id="A0A660CD92"/>
<evidence type="ECO:0000256" key="1">
    <source>
        <dbReference type="SAM" id="MobiDB-lite"/>
    </source>
</evidence>
<evidence type="ECO:0000259" key="2">
    <source>
        <dbReference type="Pfam" id="PF01425"/>
    </source>
</evidence>
<dbReference type="Proteomes" id="UP000317303">
    <property type="component" value="Unassembled WGS sequence"/>
</dbReference>
<evidence type="ECO:0000313" key="3">
    <source>
        <dbReference type="EMBL" id="TWH20374.1"/>
    </source>
</evidence>
<name>A0A660CD92_9PSEU</name>
<dbReference type="OrthoDB" id="5175573at2"/>
<dbReference type="GO" id="GO:0016740">
    <property type="term" value="F:transferase activity"/>
    <property type="evidence" value="ECO:0007669"/>
    <property type="project" value="UniProtKB-KW"/>
</dbReference>
<comment type="caution">
    <text evidence="3">The sequence shown here is derived from an EMBL/GenBank/DDBJ whole genome shotgun (WGS) entry which is preliminary data.</text>
</comment>
<reference evidence="3 4" key="1">
    <citation type="submission" date="2019-07" db="EMBL/GenBank/DDBJ databases">
        <title>R&amp;d 2014.</title>
        <authorList>
            <person name="Klenk H.-P."/>
        </authorList>
    </citation>
    <scope>NUCLEOTIDE SEQUENCE [LARGE SCALE GENOMIC DNA]</scope>
    <source>
        <strain evidence="3 4">DSM 43194</strain>
    </source>
</reference>
<dbReference type="InterPro" id="IPR000120">
    <property type="entry name" value="Amidase"/>
</dbReference>
<keyword evidence="3" id="KW-0808">Transferase</keyword>